<dbReference type="RefSeq" id="WP_213348217.1">
    <property type="nucleotide sequence ID" value="NZ_JAEDAM010000005.1"/>
</dbReference>
<keyword evidence="4 5" id="KW-0418">Kinase</keyword>
<protein>
    <recommendedName>
        <fullName evidence="5">Nucleoside diphosphate kinase</fullName>
        <shortName evidence="5">NDK</shortName>
        <shortName evidence="5">NDP kinase</shortName>
        <ecNumber evidence="5">2.7.4.6</ecNumber>
    </recommendedName>
    <alternativeName>
        <fullName evidence="5">Nucleoside-2-P kinase</fullName>
    </alternativeName>
</protein>
<comment type="subcellular location">
    <subcellularLocation>
        <location evidence="5">Cytoplasm</location>
    </subcellularLocation>
</comment>
<keyword evidence="10" id="KW-1185">Reference proteome</keyword>
<keyword evidence="5" id="KW-0460">Magnesium</keyword>
<comment type="function">
    <text evidence="5">Major role in the synthesis of nucleoside triphosphates other than ATP. The ATP gamma phosphate is transferred to the NDP beta phosphate via a ping-pong mechanism, using a phosphorylated active-site intermediate.</text>
</comment>
<dbReference type="PROSITE" id="PS51374">
    <property type="entry name" value="NDPK_LIKE"/>
    <property type="match status" value="1"/>
</dbReference>
<dbReference type="EMBL" id="JAEDAM010000005">
    <property type="protein sequence ID" value="MBS8121560.1"/>
    <property type="molecule type" value="Genomic_DNA"/>
</dbReference>
<dbReference type="HAMAP" id="MF_00451">
    <property type="entry name" value="NDP_kinase"/>
    <property type="match status" value="1"/>
</dbReference>
<keyword evidence="5" id="KW-0963">Cytoplasm</keyword>
<comment type="similarity">
    <text evidence="2 5 6 7">Belongs to the NDK family.</text>
</comment>
<evidence type="ECO:0000256" key="3">
    <source>
        <dbReference type="ARBA" id="ARBA00022679"/>
    </source>
</evidence>
<reference evidence="9 10" key="1">
    <citation type="journal article" date="2021" name="Nat. Commun.">
        <title>Reductive evolution and unique predatory mode in the CPR bacterium Vampirococcus lugosii.</title>
        <authorList>
            <person name="Moreira D."/>
            <person name="Zivanovic Y."/>
            <person name="Lopez-Archilla A.I."/>
            <person name="Iniesto M."/>
            <person name="Lopez-Garcia P."/>
        </authorList>
    </citation>
    <scope>NUCLEOTIDE SEQUENCE [LARGE SCALE GENOMIC DNA]</scope>
    <source>
        <strain evidence="9">Chiprana</strain>
    </source>
</reference>
<dbReference type="Gene3D" id="3.30.70.141">
    <property type="entry name" value="Nucleoside diphosphate kinase-like domain"/>
    <property type="match status" value="1"/>
</dbReference>
<dbReference type="Proteomes" id="UP000680365">
    <property type="component" value="Unassembled WGS sequence"/>
</dbReference>
<keyword evidence="5" id="KW-0479">Metal-binding</keyword>
<feature type="binding site" evidence="5 6">
    <location>
        <position position="103"/>
    </location>
    <ligand>
        <name>ATP</name>
        <dbReference type="ChEBI" id="CHEBI:30616"/>
    </ligand>
</feature>
<feature type="domain" description="Nucleoside diphosphate kinase-like" evidence="8">
    <location>
        <begin position="2"/>
        <end position="139"/>
    </location>
</feature>
<comment type="subunit">
    <text evidence="5">Homotetramer.</text>
</comment>
<dbReference type="GO" id="GO:0004550">
    <property type="term" value="F:nucleoside diphosphate kinase activity"/>
    <property type="evidence" value="ECO:0007669"/>
    <property type="project" value="UniProtKB-EC"/>
</dbReference>
<dbReference type="InterPro" id="IPR034907">
    <property type="entry name" value="NDK-like_dom"/>
</dbReference>
<evidence type="ECO:0000256" key="2">
    <source>
        <dbReference type="ARBA" id="ARBA00008142"/>
    </source>
</evidence>
<dbReference type="InterPro" id="IPR001564">
    <property type="entry name" value="Nucleoside_diP_kinase"/>
</dbReference>
<dbReference type="InterPro" id="IPR036850">
    <property type="entry name" value="NDK-like_dom_sf"/>
</dbReference>
<evidence type="ECO:0000256" key="4">
    <source>
        <dbReference type="ARBA" id="ARBA00022777"/>
    </source>
</evidence>
<comment type="cofactor">
    <cofactor evidence="1 5">
        <name>Mg(2+)</name>
        <dbReference type="ChEBI" id="CHEBI:18420"/>
    </cofactor>
</comment>
<evidence type="ECO:0000313" key="10">
    <source>
        <dbReference type="Proteomes" id="UP000680365"/>
    </source>
</evidence>
<evidence type="ECO:0000313" key="9">
    <source>
        <dbReference type="EMBL" id="MBS8121560.1"/>
    </source>
</evidence>
<evidence type="ECO:0000256" key="1">
    <source>
        <dbReference type="ARBA" id="ARBA00001946"/>
    </source>
</evidence>
<gene>
    <name evidence="5" type="primary">ndk</name>
    <name evidence="9" type="ORF">VAMP_8n168</name>
</gene>
<dbReference type="Pfam" id="PF00334">
    <property type="entry name" value="NDK"/>
    <property type="match status" value="1"/>
</dbReference>
<dbReference type="CDD" id="cd04413">
    <property type="entry name" value="NDPk_I"/>
    <property type="match status" value="1"/>
</dbReference>
<comment type="caution">
    <text evidence="9">The sequence shown here is derived from an EMBL/GenBank/DDBJ whole genome shotgun (WGS) entry which is preliminary data.</text>
</comment>
<dbReference type="NCBIfam" id="NF001908">
    <property type="entry name" value="PRK00668.1"/>
    <property type="match status" value="1"/>
</dbReference>
<name>A0ABS5QJX6_9BACT</name>
<evidence type="ECO:0000259" key="8">
    <source>
        <dbReference type="SMART" id="SM00562"/>
    </source>
</evidence>
<feature type="active site" description="Pros-phosphohistidine intermediate" evidence="5 6">
    <location>
        <position position="116"/>
    </location>
</feature>
<accession>A0ABS5QJX6</accession>
<keyword evidence="5" id="KW-0546">Nucleotide metabolism</keyword>
<organism evidence="9 10">
    <name type="scientific">Candidatus Vampirococcus lugosii</name>
    <dbReference type="NCBI Taxonomy" id="2789015"/>
    <lineage>
        <taxon>Bacteria</taxon>
        <taxon>Candidatus Absconditibacteriota</taxon>
        <taxon>Vampirococcus</taxon>
    </lineage>
</organism>
<comment type="catalytic activity">
    <reaction evidence="5">
        <text>a ribonucleoside 5'-diphosphate + ATP = a ribonucleoside 5'-triphosphate + ADP</text>
        <dbReference type="Rhea" id="RHEA:18113"/>
        <dbReference type="ChEBI" id="CHEBI:30616"/>
        <dbReference type="ChEBI" id="CHEBI:57930"/>
        <dbReference type="ChEBI" id="CHEBI:61557"/>
        <dbReference type="ChEBI" id="CHEBI:456216"/>
        <dbReference type="EC" id="2.7.4.6"/>
    </reaction>
</comment>
<comment type="catalytic activity">
    <reaction evidence="5">
        <text>a 2'-deoxyribonucleoside 5'-diphosphate + ATP = a 2'-deoxyribonucleoside 5'-triphosphate + ADP</text>
        <dbReference type="Rhea" id="RHEA:44640"/>
        <dbReference type="ChEBI" id="CHEBI:30616"/>
        <dbReference type="ChEBI" id="CHEBI:61560"/>
        <dbReference type="ChEBI" id="CHEBI:73316"/>
        <dbReference type="ChEBI" id="CHEBI:456216"/>
        <dbReference type="EC" id="2.7.4.6"/>
    </reaction>
</comment>
<keyword evidence="5" id="KW-0547">Nucleotide-binding</keyword>
<feature type="binding site" evidence="5 6">
    <location>
        <position position="113"/>
    </location>
    <ligand>
        <name>ATP</name>
        <dbReference type="ChEBI" id="CHEBI:30616"/>
    </ligand>
</feature>
<evidence type="ECO:0000256" key="6">
    <source>
        <dbReference type="PROSITE-ProRule" id="PRU00706"/>
    </source>
</evidence>
<dbReference type="PANTHER" id="PTHR11349">
    <property type="entry name" value="NUCLEOSIDE DIPHOSPHATE KINASE"/>
    <property type="match status" value="1"/>
</dbReference>
<dbReference type="SUPFAM" id="SSF54919">
    <property type="entry name" value="Nucleoside diphosphate kinase, NDK"/>
    <property type="match status" value="1"/>
</dbReference>
<dbReference type="EC" id="2.7.4.6" evidence="5"/>
<proteinExistence type="inferred from homology"/>
<feature type="binding site" evidence="5 6">
    <location>
        <position position="58"/>
    </location>
    <ligand>
        <name>ATP</name>
        <dbReference type="ChEBI" id="CHEBI:30616"/>
    </ligand>
</feature>
<keyword evidence="5" id="KW-0067">ATP-binding</keyword>
<dbReference type="SMART" id="SM00562">
    <property type="entry name" value="NDK"/>
    <property type="match status" value="1"/>
</dbReference>
<keyword evidence="3 5" id="KW-0808">Transferase</keyword>
<evidence type="ECO:0000256" key="7">
    <source>
        <dbReference type="RuleBase" id="RU004011"/>
    </source>
</evidence>
<feature type="binding site" evidence="5 6">
    <location>
        <position position="86"/>
    </location>
    <ligand>
        <name>ATP</name>
        <dbReference type="ChEBI" id="CHEBI:30616"/>
    </ligand>
</feature>
<evidence type="ECO:0000256" key="5">
    <source>
        <dbReference type="HAMAP-Rule" id="MF_00451"/>
    </source>
</evidence>
<dbReference type="PRINTS" id="PR01243">
    <property type="entry name" value="NUCDPKINASE"/>
</dbReference>
<feature type="binding site" evidence="5 6">
    <location>
        <position position="10"/>
    </location>
    <ligand>
        <name>ATP</name>
        <dbReference type="ChEBI" id="CHEBI:30616"/>
    </ligand>
</feature>
<feature type="binding site" evidence="5 6">
    <location>
        <position position="92"/>
    </location>
    <ligand>
        <name>ATP</name>
        <dbReference type="ChEBI" id="CHEBI:30616"/>
    </ligand>
</feature>
<sequence>MSERTLIILKPDTVTRGLLGKVISRFEEKGLKLVGCKMIELNNEVLEKHYDHLKDKPFFPSIVSYMTSSPVLVQAWEGVEAVDVVRLMIGVTNSRQAQPGTVRGDFAMSIGRNIVHASEDIDAAKVELERFFDQNELYSYTRADEDKIYEDDEK</sequence>
<keyword evidence="5" id="KW-0597">Phosphoprotein</keyword>